<evidence type="ECO:0000256" key="6">
    <source>
        <dbReference type="ARBA" id="ARBA00023159"/>
    </source>
</evidence>
<dbReference type="SUPFAM" id="SSF46689">
    <property type="entry name" value="Homeodomain-like"/>
    <property type="match status" value="1"/>
</dbReference>
<feature type="active site" description="Nucleophile; methyl group acceptor from methylphosphotriester" evidence="10">
    <location>
        <position position="51"/>
    </location>
</feature>
<dbReference type="EMBL" id="RIBS01000004">
    <property type="protein sequence ID" value="RNF83712.1"/>
    <property type="molecule type" value="Genomic_DNA"/>
</dbReference>
<reference evidence="14 15" key="1">
    <citation type="submission" date="2018-11" db="EMBL/GenBank/DDBJ databases">
        <title>Lysobacter cryohumiis sp. nov., isolated from soil in the Tianshan Mountains, Xinjiang, China.</title>
        <authorList>
            <person name="Luo Y."/>
            <person name="Sheng H."/>
        </authorList>
    </citation>
    <scope>NUCLEOTIDE SEQUENCE [LARGE SCALE GENOMIC DNA]</scope>
    <source>
        <strain evidence="14 15">ZS60</strain>
    </source>
</reference>
<keyword evidence="5" id="KW-0805">Transcription regulation</keyword>
<dbReference type="AlphaFoldDB" id="A0A3M8SYV1"/>
<dbReference type="InterPro" id="IPR009057">
    <property type="entry name" value="Homeodomain-like_sf"/>
</dbReference>
<evidence type="ECO:0000256" key="1">
    <source>
        <dbReference type="ARBA" id="ARBA00001286"/>
    </source>
</evidence>
<protein>
    <submittedName>
        <fullName evidence="14">Bifunctional DNA-binding transcriptional regulator/O6-methylguanine-DNA methyltransferase Ada</fullName>
    </submittedName>
</protein>
<dbReference type="InterPro" id="IPR036388">
    <property type="entry name" value="WH-like_DNA-bd_sf"/>
</dbReference>
<proteinExistence type="predicted"/>
<dbReference type="SMART" id="SM00342">
    <property type="entry name" value="HTH_ARAC"/>
    <property type="match status" value="1"/>
</dbReference>
<dbReference type="Pfam" id="PF01035">
    <property type="entry name" value="DNA_binding_1"/>
    <property type="match status" value="1"/>
</dbReference>
<keyword evidence="15" id="KW-1185">Reference proteome</keyword>
<feature type="domain" description="HTH araC/xylS-type" evidence="13">
    <location>
        <begin position="97"/>
        <end position="197"/>
    </location>
</feature>
<dbReference type="Proteomes" id="UP000267049">
    <property type="component" value="Unassembled WGS sequence"/>
</dbReference>
<keyword evidence="4" id="KW-0227">DNA damage</keyword>
<dbReference type="Pfam" id="PF12833">
    <property type="entry name" value="HTH_18"/>
    <property type="match status" value="1"/>
</dbReference>
<feature type="compositionally biased region" description="Polar residues" evidence="12">
    <location>
        <begin position="8"/>
        <end position="18"/>
    </location>
</feature>
<dbReference type="PANTHER" id="PTHR10815">
    <property type="entry name" value="METHYLATED-DNA--PROTEIN-CYSTEINE METHYLTRANSFERASE"/>
    <property type="match status" value="1"/>
</dbReference>
<feature type="binding site" evidence="11">
    <location>
        <position position="51"/>
    </location>
    <ligand>
        <name>Zn(2+)</name>
        <dbReference type="ChEBI" id="CHEBI:29105"/>
    </ligand>
</feature>
<keyword evidence="14" id="KW-0238">DNA-binding</keyword>
<evidence type="ECO:0000256" key="3">
    <source>
        <dbReference type="ARBA" id="ARBA00022679"/>
    </source>
</evidence>
<evidence type="ECO:0000256" key="10">
    <source>
        <dbReference type="PIRSR" id="PIRSR000409-1"/>
    </source>
</evidence>
<keyword evidence="2 14" id="KW-0489">Methyltransferase</keyword>
<evidence type="ECO:0000256" key="4">
    <source>
        <dbReference type="ARBA" id="ARBA00022763"/>
    </source>
</evidence>
<dbReference type="Gene3D" id="1.10.10.10">
    <property type="entry name" value="Winged helix-like DNA-binding domain superfamily/Winged helix DNA-binding domain"/>
    <property type="match status" value="1"/>
</dbReference>
<feature type="active site" description="Nucleophile; methyl group acceptor from either O6-methylguanine or O4-methylthymine" evidence="10">
    <location>
        <position position="335"/>
    </location>
</feature>
<dbReference type="InterPro" id="IPR018060">
    <property type="entry name" value="HTH_AraC"/>
</dbReference>
<dbReference type="Gene3D" id="3.40.10.10">
    <property type="entry name" value="DNA Methylphosphotriester Repair Domain"/>
    <property type="match status" value="1"/>
</dbReference>
<dbReference type="NCBIfam" id="TIGR00589">
    <property type="entry name" value="ogt"/>
    <property type="match status" value="1"/>
</dbReference>
<dbReference type="RefSeq" id="WP_123087970.1">
    <property type="nucleotide sequence ID" value="NZ_RIBS01000004.1"/>
</dbReference>
<feature type="region of interest" description="Disordered" evidence="12">
    <location>
        <begin position="363"/>
        <end position="393"/>
    </location>
</feature>
<dbReference type="PANTHER" id="PTHR10815:SF14">
    <property type="entry name" value="BIFUNCTIONAL TRANSCRIPTIONAL ACTIVATOR_DNA REPAIR ENZYME ADA"/>
    <property type="match status" value="1"/>
</dbReference>
<dbReference type="GO" id="GO:0003700">
    <property type="term" value="F:DNA-binding transcription factor activity"/>
    <property type="evidence" value="ECO:0007669"/>
    <property type="project" value="InterPro"/>
</dbReference>
<dbReference type="InterPro" id="IPR036217">
    <property type="entry name" value="MethylDNA_cys_MeTrfase_DNAb"/>
</dbReference>
<dbReference type="InterPro" id="IPR014048">
    <property type="entry name" value="MethylDNA_cys_MeTrfase_DNA-bd"/>
</dbReference>
<evidence type="ECO:0000256" key="5">
    <source>
        <dbReference type="ARBA" id="ARBA00023015"/>
    </source>
</evidence>
<dbReference type="InterPro" id="IPR004026">
    <property type="entry name" value="Ada_DNA_repair_Zn-bd"/>
</dbReference>
<feature type="region of interest" description="Disordered" evidence="12">
    <location>
        <begin position="1"/>
        <end position="24"/>
    </location>
</feature>
<dbReference type="GO" id="GO:0006281">
    <property type="term" value="P:DNA repair"/>
    <property type="evidence" value="ECO:0007669"/>
    <property type="project" value="UniProtKB-KW"/>
</dbReference>
<comment type="catalytic activity">
    <reaction evidence="1">
        <text>a 4-O-methyl-thymidine in DNA + L-cysteinyl-[protein] = a thymidine in DNA + S-methyl-L-cysteinyl-[protein]</text>
        <dbReference type="Rhea" id="RHEA:53428"/>
        <dbReference type="Rhea" id="RHEA-COMP:10131"/>
        <dbReference type="Rhea" id="RHEA-COMP:10132"/>
        <dbReference type="Rhea" id="RHEA-COMP:13555"/>
        <dbReference type="Rhea" id="RHEA-COMP:13556"/>
        <dbReference type="ChEBI" id="CHEBI:29950"/>
        <dbReference type="ChEBI" id="CHEBI:82612"/>
        <dbReference type="ChEBI" id="CHEBI:137386"/>
        <dbReference type="ChEBI" id="CHEBI:137387"/>
        <dbReference type="EC" id="2.1.1.63"/>
    </reaction>
</comment>
<dbReference type="PROSITE" id="PS01124">
    <property type="entry name" value="HTH_ARAC_FAMILY_2"/>
    <property type="match status" value="1"/>
</dbReference>
<dbReference type="GO" id="GO:0032259">
    <property type="term" value="P:methylation"/>
    <property type="evidence" value="ECO:0007669"/>
    <property type="project" value="UniProtKB-KW"/>
</dbReference>
<dbReference type="GO" id="GO:0008270">
    <property type="term" value="F:zinc ion binding"/>
    <property type="evidence" value="ECO:0007669"/>
    <property type="project" value="InterPro"/>
</dbReference>
<dbReference type="InterPro" id="IPR001497">
    <property type="entry name" value="MethylDNA_cys_MeTrfase_AS"/>
</dbReference>
<feature type="compositionally biased region" description="Low complexity" evidence="12">
    <location>
        <begin position="363"/>
        <end position="380"/>
    </location>
</feature>
<evidence type="ECO:0000256" key="7">
    <source>
        <dbReference type="ARBA" id="ARBA00023163"/>
    </source>
</evidence>
<keyword evidence="8" id="KW-0234">DNA repair</keyword>
<dbReference type="InterPro" id="IPR035451">
    <property type="entry name" value="Ada-like_dom_sf"/>
</dbReference>
<comment type="caution">
    <text evidence="14">The sequence shown here is derived from an EMBL/GenBank/DDBJ whole genome shotgun (WGS) entry which is preliminary data.</text>
</comment>
<dbReference type="SUPFAM" id="SSF53155">
    <property type="entry name" value="Methylated DNA-protein cysteine methyltransferase domain"/>
    <property type="match status" value="1"/>
</dbReference>
<comment type="cofactor">
    <cofactor evidence="11">
        <name>Zn(2+)</name>
        <dbReference type="ChEBI" id="CHEBI:29105"/>
    </cofactor>
    <text evidence="11">Binds 1 zinc ion per subunit.</text>
</comment>
<dbReference type="Gene3D" id="1.10.10.60">
    <property type="entry name" value="Homeodomain-like"/>
    <property type="match status" value="1"/>
</dbReference>
<gene>
    <name evidence="14" type="ORF">EER27_10060</name>
</gene>
<dbReference type="GO" id="GO:0043565">
    <property type="term" value="F:sequence-specific DNA binding"/>
    <property type="evidence" value="ECO:0007669"/>
    <property type="project" value="InterPro"/>
</dbReference>
<dbReference type="Pfam" id="PF02805">
    <property type="entry name" value="Ada_Zn_binding"/>
    <property type="match status" value="1"/>
</dbReference>
<dbReference type="PROSITE" id="PS00374">
    <property type="entry name" value="MGMT"/>
    <property type="match status" value="1"/>
</dbReference>
<dbReference type="InterPro" id="IPR036631">
    <property type="entry name" value="MGMT_N_sf"/>
</dbReference>
<evidence type="ECO:0000259" key="13">
    <source>
        <dbReference type="PROSITE" id="PS01124"/>
    </source>
</evidence>
<dbReference type="Gene3D" id="3.30.160.70">
    <property type="entry name" value="Methylated DNA-protein cysteine methyltransferase domain"/>
    <property type="match status" value="1"/>
</dbReference>
<dbReference type="GO" id="GO:0003908">
    <property type="term" value="F:methylated-DNA-[protein]-cysteine S-methyltransferase activity"/>
    <property type="evidence" value="ECO:0007669"/>
    <property type="project" value="UniProtKB-EC"/>
</dbReference>
<dbReference type="CDD" id="cd06445">
    <property type="entry name" value="ATase"/>
    <property type="match status" value="1"/>
</dbReference>
<accession>A0A3M8SYV1</accession>
<keyword evidence="3 14" id="KW-0808">Transferase</keyword>
<dbReference type="FunFam" id="1.10.10.10:FF:000410">
    <property type="entry name" value="ADA regulatory protein, putative"/>
    <property type="match status" value="1"/>
</dbReference>
<dbReference type="SUPFAM" id="SSF57884">
    <property type="entry name" value="Ada DNA repair protein, N-terminal domain (N-Ada 10)"/>
    <property type="match status" value="1"/>
</dbReference>
<evidence type="ECO:0000313" key="14">
    <source>
        <dbReference type="EMBL" id="RNF83712.1"/>
    </source>
</evidence>
<keyword evidence="7" id="KW-0804">Transcription</keyword>
<dbReference type="PIRSF" id="PIRSF000409">
    <property type="entry name" value="Ada"/>
    <property type="match status" value="1"/>
</dbReference>
<evidence type="ECO:0000256" key="12">
    <source>
        <dbReference type="SAM" id="MobiDB-lite"/>
    </source>
</evidence>
<evidence type="ECO:0000313" key="15">
    <source>
        <dbReference type="Proteomes" id="UP000267049"/>
    </source>
</evidence>
<dbReference type="OrthoDB" id="9802228at2"/>
<keyword evidence="11" id="KW-0862">Zinc</keyword>
<evidence type="ECO:0000256" key="11">
    <source>
        <dbReference type="PIRSR" id="PIRSR000409-3"/>
    </source>
</evidence>
<sequence length="393" mass="41983">MNRPLRSTARQSIASPPSATERDPRWAAVVARDPAADARFVYAVKTTGVYCRPSSPSRLPRPQNVVFFDNAEAAQAAGYRPSRRAAADQSAVAAQHAAVVAAACRHIEAADATPSLAELAQRAAMSPYHFHRVFKAATGVTPKAYASAHRARQMRDRLDRTPTITDAIYDAGFNANSRFYETAGQRLGMRPKDYRAGGSNTDIRFAVGECSLGAILVARSERGVCAILLGEDPDALARDLQDQFPRANLIGGDAGFEHLVARVVGHVEAPAIGLDLPLDVQGTAFQERVWQALRQIPAGSTASYAQVAASIGMPRAVRAVAQACAANHLAVAIPCHRVVRSDGALSGYRWGVERKRELLQREAPAATTTVAPTPSGGTTTRRMRAPGKSTSRA</sequence>
<keyword evidence="6" id="KW-0010">Activator</keyword>
<name>A0A3M8SYV1_9GAMM</name>
<organism evidence="14 15">
    <name type="scientific">Montanilutibacter psychrotolerans</name>
    <dbReference type="NCBI Taxonomy" id="1327343"/>
    <lineage>
        <taxon>Bacteria</taxon>
        <taxon>Pseudomonadati</taxon>
        <taxon>Pseudomonadota</taxon>
        <taxon>Gammaproteobacteria</taxon>
        <taxon>Lysobacterales</taxon>
        <taxon>Lysobacteraceae</taxon>
        <taxon>Montanilutibacter</taxon>
    </lineage>
</organism>
<evidence type="ECO:0000256" key="8">
    <source>
        <dbReference type="ARBA" id="ARBA00023204"/>
    </source>
</evidence>
<dbReference type="InterPro" id="IPR016221">
    <property type="entry name" value="Bifunct_regulatory_prot_Ada"/>
</dbReference>
<comment type="catalytic activity">
    <reaction evidence="9">
        <text>a 6-O-methyl-2'-deoxyguanosine in DNA + L-cysteinyl-[protein] = S-methyl-L-cysteinyl-[protein] + a 2'-deoxyguanosine in DNA</text>
        <dbReference type="Rhea" id="RHEA:24000"/>
        <dbReference type="Rhea" id="RHEA-COMP:10131"/>
        <dbReference type="Rhea" id="RHEA-COMP:10132"/>
        <dbReference type="Rhea" id="RHEA-COMP:11367"/>
        <dbReference type="Rhea" id="RHEA-COMP:11368"/>
        <dbReference type="ChEBI" id="CHEBI:29950"/>
        <dbReference type="ChEBI" id="CHEBI:82612"/>
        <dbReference type="ChEBI" id="CHEBI:85445"/>
        <dbReference type="ChEBI" id="CHEBI:85448"/>
        <dbReference type="EC" id="2.1.1.63"/>
    </reaction>
</comment>
<evidence type="ECO:0000256" key="2">
    <source>
        <dbReference type="ARBA" id="ARBA00022603"/>
    </source>
</evidence>
<dbReference type="SUPFAM" id="SSF46767">
    <property type="entry name" value="Methylated DNA-protein cysteine methyltransferase, C-terminal domain"/>
    <property type="match status" value="1"/>
</dbReference>
<evidence type="ECO:0000256" key="9">
    <source>
        <dbReference type="ARBA" id="ARBA00049348"/>
    </source>
</evidence>
<keyword evidence="11" id="KW-0479">Metal-binding</keyword>
<dbReference type="NCBIfam" id="NF011964">
    <property type="entry name" value="PRK15435.1"/>
    <property type="match status" value="1"/>
</dbReference>